<reference evidence="8" key="1">
    <citation type="journal article" date="2023" name="Proc. Natl. Acad. Sci. U.S.A.">
        <title>Genomic and structural basis for evolution of tropane alkaloid biosynthesis.</title>
        <authorList>
            <person name="Wanga Y.-J."/>
            <person name="Taina T."/>
            <person name="Yua J.-Y."/>
            <person name="Lia J."/>
            <person name="Xua B."/>
            <person name="Chenc J."/>
            <person name="D'Auriad J.C."/>
            <person name="Huanga J.-P."/>
            <person name="Huanga S.-X."/>
        </authorList>
    </citation>
    <scope>NUCLEOTIDE SEQUENCE [LARGE SCALE GENOMIC DNA]</scope>
    <source>
        <strain evidence="8">cv. KIB-2019</strain>
    </source>
</reference>
<dbReference type="Gene3D" id="3.20.190.20">
    <property type="match status" value="1"/>
</dbReference>
<evidence type="ECO:0000256" key="1">
    <source>
        <dbReference type="ARBA" id="ARBA00010541"/>
    </source>
</evidence>
<protein>
    <recommendedName>
        <fullName evidence="9">Protease Do-like 10, mitochondrial</fullName>
    </recommendedName>
</protein>
<keyword evidence="8" id="KW-1185">Reference proteome</keyword>
<dbReference type="InterPro" id="IPR043504">
    <property type="entry name" value="Peptidase_S1_PA_chymotrypsin"/>
</dbReference>
<dbReference type="InterPro" id="IPR046449">
    <property type="entry name" value="DEGP_PDZ_sf"/>
</dbReference>
<evidence type="ECO:0000256" key="2">
    <source>
        <dbReference type="ARBA" id="ARBA00022670"/>
    </source>
</evidence>
<organism evidence="7 8">
    <name type="scientific">Anisodus acutangulus</name>
    <dbReference type="NCBI Taxonomy" id="402998"/>
    <lineage>
        <taxon>Eukaryota</taxon>
        <taxon>Viridiplantae</taxon>
        <taxon>Streptophyta</taxon>
        <taxon>Embryophyta</taxon>
        <taxon>Tracheophyta</taxon>
        <taxon>Spermatophyta</taxon>
        <taxon>Magnoliopsida</taxon>
        <taxon>eudicotyledons</taxon>
        <taxon>Gunneridae</taxon>
        <taxon>Pentapetalae</taxon>
        <taxon>asterids</taxon>
        <taxon>lamiids</taxon>
        <taxon>Solanales</taxon>
        <taxon>Solanaceae</taxon>
        <taxon>Solanoideae</taxon>
        <taxon>Hyoscyameae</taxon>
        <taxon>Anisodus</taxon>
    </lineage>
</organism>
<evidence type="ECO:0000256" key="4">
    <source>
        <dbReference type="ARBA" id="ARBA00022825"/>
    </source>
</evidence>
<dbReference type="InterPro" id="IPR001478">
    <property type="entry name" value="PDZ"/>
</dbReference>
<evidence type="ECO:0000256" key="3">
    <source>
        <dbReference type="ARBA" id="ARBA00022801"/>
    </source>
</evidence>
<dbReference type="PANTHER" id="PTHR45980:SF9">
    <property type="entry name" value="PROTEASE DO-LIKE 10, MITOCHONDRIAL-RELATED"/>
    <property type="match status" value="1"/>
</dbReference>
<dbReference type="PRINTS" id="PR00834">
    <property type="entry name" value="PROTEASES2C"/>
</dbReference>
<keyword evidence="4" id="KW-0720">Serine protease</keyword>
<dbReference type="GO" id="GO:0006508">
    <property type="term" value="P:proteolysis"/>
    <property type="evidence" value="ECO:0007669"/>
    <property type="project" value="UniProtKB-KW"/>
</dbReference>
<dbReference type="InterPro" id="IPR009003">
    <property type="entry name" value="Peptidase_S1_PA"/>
</dbReference>
<keyword evidence="3" id="KW-0378">Hydrolase</keyword>
<dbReference type="GO" id="GO:0004252">
    <property type="term" value="F:serine-type endopeptidase activity"/>
    <property type="evidence" value="ECO:0007669"/>
    <property type="project" value="InterPro"/>
</dbReference>
<name>A0A9Q1M877_9SOLA</name>
<comment type="caution">
    <text evidence="7">The sequence shown here is derived from an EMBL/GenBank/DDBJ whole genome shotgun (WGS) entry which is preliminary data.</text>
</comment>
<dbReference type="PANTHER" id="PTHR45980">
    <property type="match status" value="1"/>
</dbReference>
<dbReference type="Pfam" id="PF13365">
    <property type="entry name" value="Trypsin_2"/>
    <property type="match status" value="1"/>
</dbReference>
<sequence length="588" mass="65356">MLRIGSTLRAARRLLNRQLHFECPDISCGHHRRFIQFNNFGNTSASTSFFSTLSNNNSSAYTAPQTERAEENDSVGSDVLENHCNGSRVEGHALSEVEPVGRRLSDGTMDAYLDSVVKIFTVSSSPNYFLPWQNKSQRESSGSGFVIGGKRVLTNAHVVADHTFVLVRKHGSPTKYRATVQAVGHECDLAILVVQSEEFWEGMNSLELGDVPFLQEAVSVVGYPQGGDNISVTKGVVSRVELTQYVHGASQLLTIQIDAAINPGNSGGPAIMGDKVAGVAFQNLIGAENIGYIIPVPVIKHFIAGVEDHGEYVGFCSLGLTCQRTENAQIREYFQMQSKMTGVLVSRINPLSDASRVLKKDDIILSFDGVPIGNDRTVPFRNRERITYDHLVSMKKPNETAELKVLRNGEVHDFKITLHPLKPLVPVHQFDKLPSYFIFAGLVFIPLTQPFLHEYGEDNWYNTSPRRSWLSERALRKLPKQPGEQFIILSQVLMDDINAGYESLAELQVKKVNGVKVLNLKHLRQLVEDGNKKNVRFDLDGEQVIVLDYELAKIATSHILKHHRITHVMSSDLTGDQDAAELQLVCSI</sequence>
<dbReference type="SUPFAM" id="SSF50494">
    <property type="entry name" value="Trypsin-like serine proteases"/>
    <property type="match status" value="1"/>
</dbReference>
<dbReference type="AlphaFoldDB" id="A0A9Q1M877"/>
<dbReference type="EMBL" id="JAJAGQ010000009">
    <property type="protein sequence ID" value="KAJ8553963.1"/>
    <property type="molecule type" value="Genomic_DNA"/>
</dbReference>
<proteinExistence type="inferred from homology"/>
<evidence type="ECO:0000259" key="5">
    <source>
        <dbReference type="Pfam" id="PF13180"/>
    </source>
</evidence>
<dbReference type="InterPro" id="IPR001940">
    <property type="entry name" value="Peptidase_S1C"/>
</dbReference>
<dbReference type="Proteomes" id="UP001152561">
    <property type="component" value="Unassembled WGS sequence"/>
</dbReference>
<evidence type="ECO:0000259" key="6">
    <source>
        <dbReference type="Pfam" id="PF17815"/>
    </source>
</evidence>
<dbReference type="Gene3D" id="2.30.42.10">
    <property type="match status" value="1"/>
</dbReference>
<evidence type="ECO:0000313" key="7">
    <source>
        <dbReference type="EMBL" id="KAJ8553963.1"/>
    </source>
</evidence>
<evidence type="ECO:0000313" key="8">
    <source>
        <dbReference type="Proteomes" id="UP001152561"/>
    </source>
</evidence>
<feature type="domain" description="Protease Do-like PDZ" evidence="6">
    <location>
        <begin position="425"/>
        <end position="572"/>
    </location>
</feature>
<dbReference type="InterPro" id="IPR036034">
    <property type="entry name" value="PDZ_sf"/>
</dbReference>
<dbReference type="OrthoDB" id="4217619at2759"/>
<accession>A0A9Q1M877</accession>
<dbReference type="InterPro" id="IPR041517">
    <property type="entry name" value="DEGP_PDZ"/>
</dbReference>
<dbReference type="Pfam" id="PF17815">
    <property type="entry name" value="PDZ_3"/>
    <property type="match status" value="1"/>
</dbReference>
<dbReference type="Pfam" id="PF13180">
    <property type="entry name" value="PDZ_2"/>
    <property type="match status" value="1"/>
</dbReference>
<evidence type="ECO:0008006" key="9">
    <source>
        <dbReference type="Google" id="ProtNLM"/>
    </source>
</evidence>
<dbReference type="Gene3D" id="2.40.10.10">
    <property type="entry name" value="Trypsin-like serine proteases"/>
    <property type="match status" value="2"/>
</dbReference>
<dbReference type="SUPFAM" id="SSF50156">
    <property type="entry name" value="PDZ domain-like"/>
    <property type="match status" value="1"/>
</dbReference>
<feature type="domain" description="PDZ" evidence="5">
    <location>
        <begin position="335"/>
        <end position="418"/>
    </location>
</feature>
<comment type="similarity">
    <text evidence="1">Belongs to the peptidase S1C family.</text>
</comment>
<keyword evidence="2" id="KW-0645">Protease</keyword>
<gene>
    <name evidence="7" type="ORF">K7X08_024641</name>
</gene>